<evidence type="ECO:0000256" key="16">
    <source>
        <dbReference type="PIRSR" id="PIRSR600542-1"/>
    </source>
</evidence>
<evidence type="ECO:0000256" key="13">
    <source>
        <dbReference type="ARBA" id="ARBA00023136"/>
    </source>
</evidence>
<dbReference type="GO" id="GO:0006631">
    <property type="term" value="P:fatty acid metabolic process"/>
    <property type="evidence" value="ECO:0000318"/>
    <property type="project" value="GO_Central"/>
</dbReference>
<reference evidence="22" key="1">
    <citation type="submission" date="2015-02" db="EMBL/GenBank/DDBJ databases">
        <title>Genome sequencing for Strongylocentrotus purpuratus.</title>
        <authorList>
            <person name="Murali S."/>
            <person name="Liu Y."/>
            <person name="Vee V."/>
            <person name="English A."/>
            <person name="Wang M."/>
            <person name="Skinner E."/>
            <person name="Han Y."/>
            <person name="Muzny D.M."/>
            <person name="Worley K.C."/>
            <person name="Gibbs R.A."/>
        </authorList>
    </citation>
    <scope>NUCLEOTIDE SEQUENCE</scope>
</reference>
<evidence type="ECO:0000259" key="20">
    <source>
        <dbReference type="Pfam" id="PF16484"/>
    </source>
</evidence>
<keyword evidence="8 18" id="KW-0812">Transmembrane</keyword>
<dbReference type="PANTHER" id="PTHR22589:SF31">
    <property type="entry name" value="CARNITINE O-PALMITOYLTRANSFERASE"/>
    <property type="match status" value="1"/>
</dbReference>
<dbReference type="OrthoDB" id="240216at2759"/>
<keyword evidence="11" id="KW-0443">Lipid metabolism</keyword>
<protein>
    <recommendedName>
        <fullName evidence="5">carnitine O-palmitoyltransferase</fullName>
        <ecNumber evidence="5">2.3.1.21</ecNumber>
    </recommendedName>
</protein>
<feature type="transmembrane region" description="Helical" evidence="18">
    <location>
        <begin position="71"/>
        <end position="93"/>
    </location>
</feature>
<feature type="domain" description="Choline/carnitine acyltransferase" evidence="19">
    <location>
        <begin position="191"/>
        <end position="795"/>
    </location>
</feature>
<keyword evidence="13 18" id="KW-0472">Membrane</keyword>
<dbReference type="Pfam" id="PF16484">
    <property type="entry name" value="CPT_N"/>
    <property type="match status" value="1"/>
</dbReference>
<dbReference type="InterPro" id="IPR000542">
    <property type="entry name" value="Carn_acyl_trans"/>
</dbReference>
<evidence type="ECO:0000313" key="22">
    <source>
        <dbReference type="Proteomes" id="UP000007110"/>
    </source>
</evidence>
<dbReference type="GO" id="GO:0004095">
    <property type="term" value="F:carnitine O-palmitoyltransferase activity"/>
    <property type="evidence" value="ECO:0000318"/>
    <property type="project" value="GO_Central"/>
</dbReference>
<dbReference type="EnsemblMetazoa" id="XM_030988360">
    <property type="protein sequence ID" value="XP_030844220"/>
    <property type="gene ID" value="LOC577222"/>
</dbReference>
<accession>A0A7M7P2J5</accession>
<dbReference type="GO" id="GO:0005739">
    <property type="term" value="C:mitochondrion"/>
    <property type="evidence" value="ECO:0000318"/>
    <property type="project" value="GO_Central"/>
</dbReference>
<evidence type="ECO:0000256" key="4">
    <source>
        <dbReference type="ARBA" id="ARBA00005232"/>
    </source>
</evidence>
<dbReference type="FunFam" id="3.30.559.70:FF:000001">
    <property type="entry name" value="Carnitine O-palmitoyltransferase 1, liver isoform"/>
    <property type="match status" value="1"/>
</dbReference>
<feature type="active site" description="Proton acceptor" evidence="16">
    <location>
        <position position="512"/>
    </location>
</feature>
<dbReference type="RefSeq" id="XP_030844221.1">
    <property type="nucleotide sequence ID" value="XM_030988361.1"/>
</dbReference>
<dbReference type="InterPro" id="IPR023213">
    <property type="entry name" value="CAT-like_dom_sf"/>
</dbReference>
<dbReference type="FunCoup" id="A0A7M7P2J5">
    <property type="interactions" value="611"/>
</dbReference>
<keyword evidence="7 17" id="KW-0808">Transferase</keyword>
<dbReference type="Gene3D" id="6.10.250.1760">
    <property type="match status" value="1"/>
</dbReference>
<evidence type="ECO:0000256" key="3">
    <source>
        <dbReference type="ARBA" id="ARBA00005005"/>
    </source>
</evidence>
<evidence type="ECO:0000256" key="14">
    <source>
        <dbReference type="ARBA" id="ARBA00023315"/>
    </source>
</evidence>
<keyword evidence="14 17" id="KW-0012">Acyltransferase</keyword>
<dbReference type="KEGG" id="spu:577222"/>
<evidence type="ECO:0000256" key="5">
    <source>
        <dbReference type="ARBA" id="ARBA00013243"/>
    </source>
</evidence>
<dbReference type="EC" id="2.3.1.21" evidence="5"/>
<proteinExistence type="inferred from homology"/>
<dbReference type="Proteomes" id="UP000007110">
    <property type="component" value="Unassembled WGS sequence"/>
</dbReference>
<dbReference type="InterPro" id="IPR032476">
    <property type="entry name" value="CPT_N"/>
</dbReference>
<evidence type="ECO:0000256" key="18">
    <source>
        <dbReference type="SAM" id="Phobius"/>
    </source>
</evidence>
<dbReference type="OMA" id="KMDGTPT"/>
<dbReference type="AlphaFoldDB" id="A0A7M7P2J5"/>
<dbReference type="GO" id="GO:0009437">
    <property type="term" value="P:carnitine metabolic process"/>
    <property type="evidence" value="ECO:0000318"/>
    <property type="project" value="GO_Central"/>
</dbReference>
<dbReference type="InParanoid" id="A0A7M7P2J5"/>
<dbReference type="Pfam" id="PF00755">
    <property type="entry name" value="Carn_acyltransf"/>
    <property type="match status" value="1"/>
</dbReference>
<evidence type="ECO:0000256" key="6">
    <source>
        <dbReference type="ARBA" id="ARBA00022448"/>
    </source>
</evidence>
<dbReference type="PROSITE" id="PS00439">
    <property type="entry name" value="ACYLTRANSF_C_1"/>
    <property type="match status" value="1"/>
</dbReference>
<dbReference type="Gene3D" id="3.30.559.10">
    <property type="entry name" value="Chloramphenicol acetyltransferase-like domain"/>
    <property type="match status" value="1"/>
</dbReference>
<dbReference type="GeneID" id="577222"/>
<dbReference type="InterPro" id="IPR039551">
    <property type="entry name" value="Cho/carn_acyl_trans"/>
</dbReference>
<dbReference type="SUPFAM" id="SSF52777">
    <property type="entry name" value="CoA-dependent acyltransferases"/>
    <property type="match status" value="2"/>
</dbReference>
<keyword evidence="6" id="KW-0813">Transport</keyword>
<dbReference type="GO" id="GO:0006635">
    <property type="term" value="P:fatty acid beta-oxidation"/>
    <property type="evidence" value="ECO:0007669"/>
    <property type="project" value="UniProtKB-UniPathway"/>
</dbReference>
<dbReference type="GO" id="GO:0031966">
    <property type="term" value="C:mitochondrial membrane"/>
    <property type="evidence" value="ECO:0007669"/>
    <property type="project" value="UniProtKB-SubCell"/>
</dbReference>
<reference evidence="21" key="2">
    <citation type="submission" date="2021-01" db="UniProtKB">
        <authorList>
            <consortium name="EnsemblMetazoa"/>
        </authorList>
    </citation>
    <scope>IDENTIFICATION</scope>
</reference>
<evidence type="ECO:0000256" key="8">
    <source>
        <dbReference type="ARBA" id="ARBA00022692"/>
    </source>
</evidence>
<dbReference type="PROSITE" id="PS00440">
    <property type="entry name" value="ACYLTRANSF_C_2"/>
    <property type="match status" value="1"/>
</dbReference>
<dbReference type="InterPro" id="IPR042231">
    <property type="entry name" value="Cho/carn_acyl_trans_2"/>
</dbReference>
<evidence type="ECO:0000256" key="15">
    <source>
        <dbReference type="ARBA" id="ARBA00048480"/>
    </source>
</evidence>
<comment type="similarity">
    <text evidence="4 17">Belongs to the carnitine/choline acetyltransferase family.</text>
</comment>
<comment type="catalytic activity">
    <reaction evidence="15">
        <text>(R)-carnitine + hexadecanoyl-CoA = O-hexadecanoyl-(R)-carnitine + CoA</text>
        <dbReference type="Rhea" id="RHEA:12661"/>
        <dbReference type="ChEBI" id="CHEBI:16347"/>
        <dbReference type="ChEBI" id="CHEBI:17490"/>
        <dbReference type="ChEBI" id="CHEBI:57287"/>
        <dbReference type="ChEBI" id="CHEBI:57379"/>
        <dbReference type="EC" id="2.3.1.21"/>
    </reaction>
    <physiologicalReaction direction="left-to-right" evidence="15">
        <dbReference type="Rhea" id="RHEA:12662"/>
    </physiologicalReaction>
</comment>
<dbReference type="Gene3D" id="3.30.559.70">
    <property type="entry name" value="Choline/Carnitine o-acyltransferase, domain 2"/>
    <property type="match status" value="1"/>
</dbReference>
<sequence length="808" mass="92082">MDSNFIPKLVNGYQSPNMAEAHAAVAFQFTVTPDGIDLNVNHEVLKAIFDSGKRSWGDKFRRFQNHMVTTTYPASPASWLAVLVAIVACILAKMDPSLGVIDFIKDHFLPVSLLGEMVTASLSVLIFVTLLWLFIIYMLRYTLKMILSYRGFMYETHGKVSWQTKLWLISLRVFCARHPKLYSYQASLPNLPLPKLKETMERYLRSVKGFLSPEDYGEMERLAEEFQSSIGDRLQRYLQLKWLWSTNYVSDWWEEYVYLRGRSPIMVNSNYYGMDGIAIKPTCFQAARAANVTVALLQFREEIDHEVVKPIMVQKAVPLCSQQYERAFNTTRIPGLETDRLIHHATSNHIVVMSKGRYYKLIIQSNGSLIKPCELEKQYQEILDDPEEHHAERRLAALTAGDRIPWAAARQRFFMDGVNKTSLAAIETAAFVVVLDEEVHEYDIEPLREFLKNQEIPSWVKGDPFAQKDQGDGKLDKYAASLLHGNCYNRWFDKCFNLVVFKNGHIGLNAEHSLADAPIYSHTFEDAVVEDMLHMGYTPEGHTNGESTRVLKAPQRLQWEIPSELEDIIETSYQVAQKLVDDVQIHVRVHNKFGKGAMKKCRISPDGFIQLAMQLAYYRDANRFCLTYESSMTRLYREGRTETVRSCSVESCDFVRTMEDPDSTKEEKLAKFNLAAVKHVQSYRDAMCGKGVDRHIFCLYVVSKYLNLDSPFLKKVLSEPWRLSTSQTPPSQTGKVNVNKNPECLSAGGGFGPVADDGYGVSYIIAGENLIFFHISCKNKTGNTNAIRFGDNIEQALADILALFDKDN</sequence>
<evidence type="ECO:0000256" key="12">
    <source>
        <dbReference type="ARBA" id="ARBA00023128"/>
    </source>
</evidence>
<keyword evidence="12" id="KW-0496">Mitochondrion</keyword>
<dbReference type="EnsemblMetazoa" id="XM_030988361">
    <property type="protein sequence ID" value="XP_030844221"/>
    <property type="gene ID" value="LOC577222"/>
</dbReference>
<comment type="subcellular location">
    <subcellularLocation>
        <location evidence="1">Membrane</location>
        <topology evidence="1">Multi-pass membrane protein</topology>
    </subcellularLocation>
    <subcellularLocation>
        <location evidence="2">Mitochondrion membrane</location>
    </subcellularLocation>
</comment>
<evidence type="ECO:0000256" key="9">
    <source>
        <dbReference type="ARBA" id="ARBA00022832"/>
    </source>
</evidence>
<evidence type="ECO:0000259" key="19">
    <source>
        <dbReference type="Pfam" id="PF00755"/>
    </source>
</evidence>
<keyword evidence="9" id="KW-0276">Fatty acid metabolism</keyword>
<keyword evidence="22" id="KW-1185">Reference proteome</keyword>
<evidence type="ECO:0000256" key="17">
    <source>
        <dbReference type="RuleBase" id="RU003801"/>
    </source>
</evidence>
<feature type="transmembrane region" description="Helical" evidence="18">
    <location>
        <begin position="113"/>
        <end position="139"/>
    </location>
</feature>
<name>A0A7M7P2J5_STRPU</name>
<keyword evidence="10 18" id="KW-1133">Transmembrane helix</keyword>
<feature type="domain" description="Carnitine O-palmitoyltransferase N-terminal" evidence="20">
    <location>
        <begin position="18"/>
        <end position="64"/>
    </location>
</feature>
<evidence type="ECO:0000256" key="2">
    <source>
        <dbReference type="ARBA" id="ARBA00004325"/>
    </source>
</evidence>
<dbReference type="RefSeq" id="XP_030844220.1">
    <property type="nucleotide sequence ID" value="XM_030988360.1"/>
</dbReference>
<evidence type="ECO:0000256" key="11">
    <source>
        <dbReference type="ARBA" id="ARBA00023098"/>
    </source>
</evidence>
<dbReference type="UniPathway" id="UPA00659"/>
<evidence type="ECO:0000256" key="7">
    <source>
        <dbReference type="ARBA" id="ARBA00022679"/>
    </source>
</evidence>
<evidence type="ECO:0000313" key="21">
    <source>
        <dbReference type="EnsemblMetazoa" id="XP_030844221"/>
    </source>
</evidence>
<evidence type="ECO:0000256" key="10">
    <source>
        <dbReference type="ARBA" id="ARBA00022989"/>
    </source>
</evidence>
<dbReference type="PANTHER" id="PTHR22589">
    <property type="entry name" value="CARNITINE O-ACYLTRANSFERASE"/>
    <property type="match status" value="1"/>
</dbReference>
<organism evidence="21 22">
    <name type="scientific">Strongylocentrotus purpuratus</name>
    <name type="common">Purple sea urchin</name>
    <dbReference type="NCBI Taxonomy" id="7668"/>
    <lineage>
        <taxon>Eukaryota</taxon>
        <taxon>Metazoa</taxon>
        <taxon>Echinodermata</taxon>
        <taxon>Eleutherozoa</taxon>
        <taxon>Echinozoa</taxon>
        <taxon>Echinoidea</taxon>
        <taxon>Euechinoidea</taxon>
        <taxon>Echinacea</taxon>
        <taxon>Camarodonta</taxon>
        <taxon>Echinidea</taxon>
        <taxon>Strongylocentrotidae</taxon>
        <taxon>Strongylocentrotus</taxon>
    </lineage>
</organism>
<comment type="pathway">
    <text evidence="3">Lipid metabolism; fatty acid beta-oxidation.</text>
</comment>
<evidence type="ECO:0000256" key="1">
    <source>
        <dbReference type="ARBA" id="ARBA00004141"/>
    </source>
</evidence>
<dbReference type="FunFam" id="3.30.559.10:FF:000042">
    <property type="entry name" value="Carnitine Palmitoyl Transferase"/>
    <property type="match status" value="1"/>
</dbReference>